<reference evidence="2 3" key="1">
    <citation type="submission" date="2016-06" db="EMBL/GenBank/DDBJ databases">
        <title>Complete genome sequence of Streptomyces griseochromogenes ATCC 14511, the Blasticidin S producer.</title>
        <authorList>
            <person name="Wu L."/>
        </authorList>
    </citation>
    <scope>NUCLEOTIDE SEQUENCE [LARGE SCALE GENOMIC DNA]</scope>
    <source>
        <strain evidence="2 3">ATCC 14511</strain>
    </source>
</reference>
<gene>
    <name evidence="2" type="ORF">AVL59_24535</name>
</gene>
<evidence type="ECO:0000256" key="1">
    <source>
        <dbReference type="SAM" id="Phobius"/>
    </source>
</evidence>
<keyword evidence="1" id="KW-0472">Membrane</keyword>
<proteinExistence type="predicted"/>
<accession>A0A1B1B0M1</accession>
<feature type="transmembrane region" description="Helical" evidence="1">
    <location>
        <begin position="80"/>
        <end position="99"/>
    </location>
</feature>
<dbReference type="EMBL" id="CP016279">
    <property type="protein sequence ID" value="ANP52291.1"/>
    <property type="molecule type" value="Genomic_DNA"/>
</dbReference>
<keyword evidence="1" id="KW-1133">Transmembrane helix</keyword>
<evidence type="ECO:0000313" key="3">
    <source>
        <dbReference type="Proteomes" id="UP000092659"/>
    </source>
</evidence>
<feature type="transmembrane region" description="Helical" evidence="1">
    <location>
        <begin position="20"/>
        <end position="42"/>
    </location>
</feature>
<dbReference type="Proteomes" id="UP000092659">
    <property type="component" value="Chromosome"/>
</dbReference>
<protein>
    <submittedName>
        <fullName evidence="2">Uncharacterized protein</fullName>
    </submittedName>
</protein>
<keyword evidence="1" id="KW-0812">Transmembrane</keyword>
<dbReference type="AlphaFoldDB" id="A0A1B1B0M1"/>
<feature type="transmembrane region" description="Helical" evidence="1">
    <location>
        <begin position="48"/>
        <end position="68"/>
    </location>
</feature>
<organism evidence="2 3">
    <name type="scientific">Streptomyces griseochromogenes</name>
    <dbReference type="NCBI Taxonomy" id="68214"/>
    <lineage>
        <taxon>Bacteria</taxon>
        <taxon>Bacillati</taxon>
        <taxon>Actinomycetota</taxon>
        <taxon>Actinomycetes</taxon>
        <taxon>Kitasatosporales</taxon>
        <taxon>Streptomycetaceae</taxon>
        <taxon>Streptomyces</taxon>
    </lineage>
</organism>
<evidence type="ECO:0000313" key="2">
    <source>
        <dbReference type="EMBL" id="ANP52291.1"/>
    </source>
</evidence>
<dbReference type="KEGG" id="sgs:AVL59_24535"/>
<name>A0A1B1B0M1_9ACTN</name>
<sequence>MLPDDMRPNDVRPRSTHRTWWKAPLVASLLGLTLLVLEYNWFRSQDGVGAFGGIIYWSVGLVALSWALPHRRSLRTPRALVAGAGLGCVLLPMLFALALDAALTGS</sequence>